<dbReference type="SMART" id="SM01043">
    <property type="entry name" value="BTAD"/>
    <property type="match status" value="1"/>
</dbReference>
<evidence type="ECO:0000259" key="1">
    <source>
        <dbReference type="SMART" id="SM01043"/>
    </source>
</evidence>
<evidence type="ECO:0000313" key="3">
    <source>
        <dbReference type="Proteomes" id="UP001404956"/>
    </source>
</evidence>
<protein>
    <recommendedName>
        <fullName evidence="1">Bacterial transcriptional activator domain-containing protein</fullName>
    </recommendedName>
</protein>
<dbReference type="PANTHER" id="PTHR35807">
    <property type="entry name" value="TRANSCRIPTIONAL REGULATOR REDD-RELATED"/>
    <property type="match status" value="1"/>
</dbReference>
<feature type="domain" description="Bacterial transcriptional activator" evidence="1">
    <location>
        <begin position="88"/>
        <end position="225"/>
    </location>
</feature>
<dbReference type="Proteomes" id="UP001404956">
    <property type="component" value="Unassembled WGS sequence"/>
</dbReference>
<dbReference type="InterPro" id="IPR041664">
    <property type="entry name" value="AAA_16"/>
</dbReference>
<sequence>MNDMQLRLLGPPEVLVGDQPAHFRTRKALALLMYLAVEGQASRDVLADLLWEQRQEGRAALRNTLSHLRSALGSASPLLHSGANIVALDLHSVHSDVQELGRAEASQVLALWRGPFLGGLTVQGAPAWEEWVTAQATLRREQYDALLARHIREGVMGGEAQAALPLAHRRVQLNPLNEDAYALLVRTQLAAGLLDEARSTYAACRAVLQQELGVLPTFAAPPGVQVSFPEPPPVVGRPVRPGAPPLVGRAREWERLQDAWTAGKLVFLSGEAGSGKTRLAHDFLAGQGAYLCMEGRPTDAAVPFAVARRFLRQGLAGRSLSELPDAVRRELSRLDPTLSPTPLPPLRDAAERLRLFDLYVEFMGRVFPPHVMFLIEDLHFWDRDSHELGAYGAAYGPDRQVFVRSLSTYRPDELPPVLLESILPVVALGRAEIIDLAPLGVGDVHALLHHLDPRAPAALAQRLHRFTGGNPLFVLETARLLQEQGALTQAEGGELPRSRRVQEIIGRRLLRLPNLPRDVVRVAALAGPEFSLDLARRVLGVTDLEAAQAFEHLEQAGIFRGERLAHDLWAAVTADLMPCPTAGSCMAACWTR</sequence>
<dbReference type="Gene3D" id="1.25.40.10">
    <property type="entry name" value="Tetratricopeptide repeat domain"/>
    <property type="match status" value="1"/>
</dbReference>
<proteinExistence type="predicted"/>
<dbReference type="Pfam" id="PF13191">
    <property type="entry name" value="AAA_16"/>
    <property type="match status" value="1"/>
</dbReference>
<dbReference type="SUPFAM" id="SSF46894">
    <property type="entry name" value="C-terminal effector domain of the bipartite response regulators"/>
    <property type="match status" value="1"/>
</dbReference>
<dbReference type="SUPFAM" id="SSF48452">
    <property type="entry name" value="TPR-like"/>
    <property type="match status" value="1"/>
</dbReference>
<dbReference type="Pfam" id="PF03704">
    <property type="entry name" value="BTAD"/>
    <property type="match status" value="1"/>
</dbReference>
<name>A0ABP9X9E0_9DEIO</name>
<dbReference type="Gene3D" id="1.10.10.10">
    <property type="entry name" value="Winged helix-like DNA-binding domain superfamily/Winged helix DNA-binding domain"/>
    <property type="match status" value="1"/>
</dbReference>
<accession>A0ABP9X9E0</accession>
<reference evidence="2 3" key="1">
    <citation type="submission" date="2024-02" db="EMBL/GenBank/DDBJ databases">
        <title>Deinococcus aluminii NBRC 112889.</title>
        <authorList>
            <person name="Ichikawa N."/>
            <person name="Katano-Makiyama Y."/>
            <person name="Hidaka K."/>
        </authorList>
    </citation>
    <scope>NUCLEOTIDE SEQUENCE [LARGE SCALE GENOMIC DNA]</scope>
    <source>
        <strain evidence="2 3">NBRC 112889</strain>
    </source>
</reference>
<dbReference type="InterPro" id="IPR011990">
    <property type="entry name" value="TPR-like_helical_dom_sf"/>
</dbReference>
<evidence type="ECO:0000313" key="2">
    <source>
        <dbReference type="EMBL" id="GAA5532006.1"/>
    </source>
</evidence>
<dbReference type="EMBL" id="BAABRV010000001">
    <property type="protein sequence ID" value="GAA5532006.1"/>
    <property type="molecule type" value="Genomic_DNA"/>
</dbReference>
<dbReference type="InterPro" id="IPR027417">
    <property type="entry name" value="P-loop_NTPase"/>
</dbReference>
<dbReference type="Gene3D" id="3.40.50.300">
    <property type="entry name" value="P-loop containing nucleotide triphosphate hydrolases"/>
    <property type="match status" value="1"/>
</dbReference>
<dbReference type="PANTHER" id="PTHR35807:SF3">
    <property type="entry name" value="BLL5740 PROTEIN"/>
    <property type="match status" value="1"/>
</dbReference>
<comment type="caution">
    <text evidence="2">The sequence shown here is derived from an EMBL/GenBank/DDBJ whole genome shotgun (WGS) entry which is preliminary data.</text>
</comment>
<organism evidence="2 3">
    <name type="scientific">Deinococcus aluminii</name>
    <dbReference type="NCBI Taxonomy" id="1656885"/>
    <lineage>
        <taxon>Bacteria</taxon>
        <taxon>Thermotogati</taxon>
        <taxon>Deinococcota</taxon>
        <taxon>Deinococci</taxon>
        <taxon>Deinococcales</taxon>
        <taxon>Deinococcaceae</taxon>
        <taxon>Deinococcus</taxon>
    </lineage>
</organism>
<dbReference type="InterPro" id="IPR036388">
    <property type="entry name" value="WH-like_DNA-bd_sf"/>
</dbReference>
<dbReference type="InterPro" id="IPR016032">
    <property type="entry name" value="Sig_transdc_resp-reg_C-effctor"/>
</dbReference>
<keyword evidence="3" id="KW-1185">Reference proteome</keyword>
<dbReference type="InterPro" id="IPR051677">
    <property type="entry name" value="AfsR-DnrI-RedD_regulator"/>
</dbReference>
<gene>
    <name evidence="2" type="ORF">Dalu01_00383</name>
</gene>
<dbReference type="SUPFAM" id="SSF52540">
    <property type="entry name" value="P-loop containing nucleoside triphosphate hydrolases"/>
    <property type="match status" value="1"/>
</dbReference>
<dbReference type="InterPro" id="IPR005158">
    <property type="entry name" value="BTAD"/>
</dbReference>